<feature type="domain" description="C2H2-type" evidence="13">
    <location>
        <begin position="417"/>
        <end position="444"/>
    </location>
</feature>
<proteinExistence type="inferred from homology"/>
<keyword evidence="3" id="KW-0479">Metal-binding</keyword>
<keyword evidence="7" id="KW-0805">Transcription regulation</keyword>
<evidence type="ECO:0000313" key="15">
    <source>
        <dbReference type="Proteomes" id="UP000736164"/>
    </source>
</evidence>
<dbReference type="PANTHER" id="PTHR24409">
    <property type="entry name" value="ZINC FINGER PROTEIN 142"/>
    <property type="match status" value="1"/>
</dbReference>
<evidence type="ECO:0000256" key="6">
    <source>
        <dbReference type="ARBA" id="ARBA00022833"/>
    </source>
</evidence>
<keyword evidence="5 11" id="KW-0863">Zinc-finger</keyword>
<evidence type="ECO:0000313" key="14">
    <source>
        <dbReference type="EMBL" id="MBN3319753.1"/>
    </source>
</evidence>
<comment type="similarity">
    <text evidence="2">Belongs to the krueppel C2H2-type zinc-finger protein family.</text>
</comment>
<keyword evidence="9" id="KW-0804">Transcription</keyword>
<dbReference type="PROSITE" id="PS00028">
    <property type="entry name" value="ZINC_FINGER_C2H2_1"/>
    <property type="match status" value="7"/>
</dbReference>
<keyword evidence="8" id="KW-0238">DNA-binding</keyword>
<feature type="domain" description="C2H2-type" evidence="13">
    <location>
        <begin position="361"/>
        <end position="388"/>
    </location>
</feature>
<evidence type="ECO:0000256" key="7">
    <source>
        <dbReference type="ARBA" id="ARBA00023015"/>
    </source>
</evidence>
<feature type="domain" description="C2H2-type" evidence="13">
    <location>
        <begin position="501"/>
        <end position="528"/>
    </location>
</feature>
<reference evidence="14" key="1">
    <citation type="journal article" date="2021" name="Cell">
        <title>Tracing the genetic footprints of vertebrate landing in non-teleost ray-finned fishes.</title>
        <authorList>
            <person name="Bi X."/>
            <person name="Wang K."/>
            <person name="Yang L."/>
            <person name="Pan H."/>
            <person name="Jiang H."/>
            <person name="Wei Q."/>
            <person name="Fang M."/>
            <person name="Yu H."/>
            <person name="Zhu C."/>
            <person name="Cai Y."/>
            <person name="He Y."/>
            <person name="Gan X."/>
            <person name="Zeng H."/>
            <person name="Yu D."/>
            <person name="Zhu Y."/>
            <person name="Jiang H."/>
            <person name="Qiu Q."/>
            <person name="Yang H."/>
            <person name="Zhang Y.E."/>
            <person name="Wang W."/>
            <person name="Zhu M."/>
            <person name="He S."/>
            <person name="Zhang G."/>
        </authorList>
    </citation>
    <scope>NUCLEOTIDE SEQUENCE</scope>
    <source>
        <strain evidence="14">Allg_001</strain>
    </source>
</reference>
<dbReference type="SUPFAM" id="SSF57667">
    <property type="entry name" value="beta-beta-alpha zinc fingers"/>
    <property type="match status" value="4"/>
</dbReference>
<dbReference type="FunFam" id="3.30.160.60:FF:002716">
    <property type="entry name" value="Zinc finger protein 212"/>
    <property type="match status" value="1"/>
</dbReference>
<dbReference type="FunFam" id="3.30.160.60:FF:000862">
    <property type="entry name" value="zinc finger protein 697"/>
    <property type="match status" value="1"/>
</dbReference>
<evidence type="ECO:0000256" key="1">
    <source>
        <dbReference type="ARBA" id="ARBA00004123"/>
    </source>
</evidence>
<evidence type="ECO:0000256" key="11">
    <source>
        <dbReference type="PROSITE-ProRule" id="PRU00042"/>
    </source>
</evidence>
<evidence type="ECO:0000256" key="8">
    <source>
        <dbReference type="ARBA" id="ARBA00023125"/>
    </source>
</evidence>
<dbReference type="InterPro" id="IPR013087">
    <property type="entry name" value="Znf_C2H2_type"/>
</dbReference>
<evidence type="ECO:0000256" key="10">
    <source>
        <dbReference type="ARBA" id="ARBA00023242"/>
    </source>
</evidence>
<protein>
    <submittedName>
        <fullName evidence="14">ZN583 protein</fullName>
    </submittedName>
</protein>
<evidence type="ECO:0000256" key="9">
    <source>
        <dbReference type="ARBA" id="ARBA00023163"/>
    </source>
</evidence>
<evidence type="ECO:0000256" key="4">
    <source>
        <dbReference type="ARBA" id="ARBA00022737"/>
    </source>
</evidence>
<keyword evidence="6" id="KW-0862">Zinc</keyword>
<dbReference type="Gene3D" id="3.30.160.60">
    <property type="entry name" value="Classic Zinc Finger"/>
    <property type="match status" value="7"/>
</dbReference>
<keyword evidence="10" id="KW-0539">Nucleus</keyword>
<feature type="domain" description="C2H2-type" evidence="13">
    <location>
        <begin position="529"/>
        <end position="554"/>
    </location>
</feature>
<feature type="region of interest" description="Disordered" evidence="12">
    <location>
        <begin position="295"/>
        <end position="360"/>
    </location>
</feature>
<evidence type="ECO:0000259" key="13">
    <source>
        <dbReference type="PROSITE" id="PS50157"/>
    </source>
</evidence>
<dbReference type="GO" id="GO:0005634">
    <property type="term" value="C:nucleus"/>
    <property type="evidence" value="ECO:0007669"/>
    <property type="project" value="UniProtKB-SubCell"/>
</dbReference>
<feature type="domain" description="C2H2-type" evidence="13">
    <location>
        <begin position="389"/>
        <end position="416"/>
    </location>
</feature>
<dbReference type="GO" id="GO:0000977">
    <property type="term" value="F:RNA polymerase II transcription regulatory region sequence-specific DNA binding"/>
    <property type="evidence" value="ECO:0007669"/>
    <property type="project" value="TreeGrafter"/>
</dbReference>
<dbReference type="GO" id="GO:0000981">
    <property type="term" value="F:DNA-binding transcription factor activity, RNA polymerase II-specific"/>
    <property type="evidence" value="ECO:0007669"/>
    <property type="project" value="TreeGrafter"/>
</dbReference>
<dbReference type="PANTHER" id="PTHR24409:SF331">
    <property type="entry name" value="ZINC FINGER PROTEIN 322A"/>
    <property type="match status" value="1"/>
</dbReference>
<dbReference type="Pfam" id="PF00096">
    <property type="entry name" value="zf-C2H2"/>
    <property type="match status" value="7"/>
</dbReference>
<evidence type="ECO:0000256" key="12">
    <source>
        <dbReference type="SAM" id="MobiDB-lite"/>
    </source>
</evidence>
<accession>A0A8J7NWH7</accession>
<dbReference type="FunFam" id="3.30.160.60:FF:002343">
    <property type="entry name" value="Zinc finger protein 33A"/>
    <property type="match status" value="3"/>
</dbReference>
<organism evidence="14 15">
    <name type="scientific">Atractosteus spatula</name>
    <name type="common">Alligator gar</name>
    <name type="synonym">Lepisosteus spatula</name>
    <dbReference type="NCBI Taxonomy" id="7917"/>
    <lineage>
        <taxon>Eukaryota</taxon>
        <taxon>Metazoa</taxon>
        <taxon>Chordata</taxon>
        <taxon>Craniata</taxon>
        <taxon>Vertebrata</taxon>
        <taxon>Euteleostomi</taxon>
        <taxon>Actinopterygii</taxon>
        <taxon>Neopterygii</taxon>
        <taxon>Holostei</taxon>
        <taxon>Semionotiformes</taxon>
        <taxon>Lepisosteidae</taxon>
        <taxon>Atractosteus</taxon>
    </lineage>
</organism>
<evidence type="ECO:0000256" key="5">
    <source>
        <dbReference type="ARBA" id="ARBA00022771"/>
    </source>
</evidence>
<dbReference type="SMART" id="SM00355">
    <property type="entry name" value="ZnF_C2H2"/>
    <property type="match status" value="7"/>
</dbReference>
<dbReference type="EMBL" id="JAAWVO010047713">
    <property type="protein sequence ID" value="MBN3319753.1"/>
    <property type="molecule type" value="Genomic_DNA"/>
</dbReference>
<evidence type="ECO:0000256" key="2">
    <source>
        <dbReference type="ARBA" id="ARBA00006991"/>
    </source>
</evidence>
<comment type="subcellular location">
    <subcellularLocation>
        <location evidence="1">Nucleus</location>
    </subcellularLocation>
</comment>
<feature type="domain" description="C2H2-type" evidence="13">
    <location>
        <begin position="473"/>
        <end position="500"/>
    </location>
</feature>
<dbReference type="FunFam" id="3.30.160.60:FF:000710">
    <property type="entry name" value="Zinc finger protein 768"/>
    <property type="match status" value="1"/>
</dbReference>
<dbReference type="FunFam" id="3.30.160.60:FF:001450">
    <property type="entry name" value="zinc finger protein 774"/>
    <property type="match status" value="1"/>
</dbReference>
<name>A0A8J7NWH7_ATRSP</name>
<feature type="non-terminal residue" evidence="14">
    <location>
        <position position="554"/>
    </location>
</feature>
<feature type="non-terminal residue" evidence="14">
    <location>
        <position position="1"/>
    </location>
</feature>
<keyword evidence="15" id="KW-1185">Reference proteome</keyword>
<evidence type="ECO:0000256" key="3">
    <source>
        <dbReference type="ARBA" id="ARBA00022723"/>
    </source>
</evidence>
<dbReference type="AlphaFoldDB" id="A0A8J7NWH7"/>
<comment type="caution">
    <text evidence="14">The sequence shown here is derived from an EMBL/GenBank/DDBJ whole genome shotgun (WGS) entry which is preliminary data.</text>
</comment>
<feature type="domain" description="C2H2-type" evidence="13">
    <location>
        <begin position="445"/>
        <end position="472"/>
    </location>
</feature>
<sequence length="554" mass="61925">MDLNISVSLLRDQLGSVIDQAVRTAVDTVLGEMANFVGCKLEDMKKEMTVKEKENESMKEMLEISRCQMKTLRKYMSAVRSGNEERRDRRVWIEQESNLNYFNVNEVVPLAQNARTGEFVTVFCTQAKGQSTENHPSVPHSLAETQPGSGCICLSDVTRCIELLRNSENAQDLAHESVVVKTETDLPFIALDCEASASLSREWAPAKVESSVSLDFEEGAQRSPGNPTEEQLAHWGGAVQVKEEVAEIRTALVKEEPLEGRKLPGSFTAACDQNCVPGSVKDECCASRTVYGGEHKEPTASVSCTASVEEESPPAAPHLKITFDSKLTGDTSTQKTPQEKDEQNASSGSVPESQRDTKGLPQCTECGKVFRHAGSLKTHLRIHTGEKPYSCLECGRSFKQSGDLKVHQRIHSGEKPYHCTVCDKSFNRRGYLKTHQRTHTGESPYSCDECDKSFGRIDILKAHQRTHTGETPFSCTDCGKRFKQSGDLKIHRRIHTGERPYHCTECGKSFSQLTHLKTHRRIHSGEKPYPCPQCSRGFREQGAMRRHQRIHKHF</sequence>
<dbReference type="GO" id="GO:0008270">
    <property type="term" value="F:zinc ion binding"/>
    <property type="evidence" value="ECO:0007669"/>
    <property type="project" value="UniProtKB-KW"/>
</dbReference>
<dbReference type="InterPro" id="IPR036236">
    <property type="entry name" value="Znf_C2H2_sf"/>
</dbReference>
<dbReference type="PROSITE" id="PS50157">
    <property type="entry name" value="ZINC_FINGER_C2H2_2"/>
    <property type="match status" value="7"/>
</dbReference>
<gene>
    <name evidence="14" type="primary">Znf583</name>
    <name evidence="14" type="ORF">GTO95_0012665</name>
</gene>
<keyword evidence="4" id="KW-0677">Repeat</keyword>
<dbReference type="Proteomes" id="UP000736164">
    <property type="component" value="Unassembled WGS sequence"/>
</dbReference>